<evidence type="ECO:0000313" key="3">
    <source>
        <dbReference type="EMBL" id="APA90062.2"/>
    </source>
</evidence>
<keyword evidence="3" id="KW-0614">Plasmid</keyword>
<gene>
    <name evidence="3" type="ORF">BJG93_32105</name>
</gene>
<accession>A0A1I9YV45</accession>
<dbReference type="Pfam" id="PF13628">
    <property type="entry name" value="DUF4142"/>
    <property type="match status" value="1"/>
</dbReference>
<keyword evidence="4" id="KW-1185">Reference proteome</keyword>
<reference evidence="3" key="2">
    <citation type="submission" date="2021-06" db="EMBL/GenBank/DDBJ databases">
        <authorList>
            <person name="Rogers T.H."/>
            <person name="Ramsay J.P."/>
            <person name="Wang P."/>
            <person name="Terpolilli J."/>
        </authorList>
    </citation>
    <scope>NUCLEOTIDE SEQUENCE [LARGE SCALE GENOMIC DNA]</scope>
    <source>
        <strain evidence="3">WSM5005</strain>
        <plasmid evidence="3">pl1WSM5005</plasmid>
    </source>
</reference>
<dbReference type="RefSeq" id="WP_082194478.1">
    <property type="nucleotide sequence ID" value="NZ_CP017563.2"/>
</dbReference>
<reference evidence="3" key="1">
    <citation type="submission" date="2016-09" db="EMBL/GenBank/DDBJ databases">
        <title>The Complete Genome of Burkholderia sprentiae wsm5005.</title>
        <authorList>
            <person name="De Meyer S."/>
            <person name="Wang P."/>
            <person name="Terpolilli J."/>
        </authorList>
    </citation>
    <scope>NUCLEOTIDE SEQUENCE [LARGE SCALE GENOMIC DNA]</scope>
    <source>
        <strain evidence="3">WSM5005</strain>
        <plasmid evidence="3">pl1WSM5005</plasmid>
    </source>
</reference>
<feature type="signal peptide" evidence="1">
    <location>
        <begin position="1"/>
        <end position="50"/>
    </location>
</feature>
<dbReference type="KEGG" id="pspw:BJG93_32105"/>
<keyword evidence="1" id="KW-0732">Signal</keyword>
<name>A0A1I9YV45_9BURK</name>
<dbReference type="OrthoDB" id="118677at2"/>
<proteinExistence type="predicted"/>
<protein>
    <submittedName>
        <fullName evidence="3">DUF4142 domain-containing protein</fullName>
    </submittedName>
</protein>
<dbReference type="PANTHER" id="PTHR38593">
    <property type="entry name" value="BLR2558 PROTEIN"/>
    <property type="match status" value="1"/>
</dbReference>
<dbReference type="AlphaFoldDB" id="A0A1I9YV45"/>
<dbReference type="Proteomes" id="UP000179860">
    <property type="component" value="Plasmid pl1WSM5005"/>
</dbReference>
<dbReference type="PANTHER" id="PTHR38593:SF1">
    <property type="entry name" value="BLR2558 PROTEIN"/>
    <property type="match status" value="1"/>
</dbReference>
<geneLocation type="plasmid" evidence="3 4">
    <name>pl1WSM5005</name>
</geneLocation>
<evidence type="ECO:0000313" key="4">
    <source>
        <dbReference type="Proteomes" id="UP000179860"/>
    </source>
</evidence>
<dbReference type="InterPro" id="IPR025419">
    <property type="entry name" value="DUF4142"/>
</dbReference>
<organism evidence="3 4">
    <name type="scientific">Paraburkholderia sprentiae WSM5005</name>
    <dbReference type="NCBI Taxonomy" id="754502"/>
    <lineage>
        <taxon>Bacteria</taxon>
        <taxon>Pseudomonadati</taxon>
        <taxon>Pseudomonadota</taxon>
        <taxon>Betaproteobacteria</taxon>
        <taxon>Burkholderiales</taxon>
        <taxon>Burkholderiaceae</taxon>
        <taxon>Paraburkholderia</taxon>
    </lineage>
</organism>
<feature type="chain" id="PRO_5034229694" evidence="1">
    <location>
        <begin position="51"/>
        <end position="196"/>
    </location>
</feature>
<dbReference type="EMBL" id="CP017563">
    <property type="protein sequence ID" value="APA90062.2"/>
    <property type="molecule type" value="Genomic_DNA"/>
</dbReference>
<dbReference type="InterPro" id="IPR012347">
    <property type="entry name" value="Ferritin-like"/>
</dbReference>
<evidence type="ECO:0000256" key="1">
    <source>
        <dbReference type="SAM" id="SignalP"/>
    </source>
</evidence>
<dbReference type="Gene3D" id="1.20.1260.10">
    <property type="match status" value="1"/>
</dbReference>
<evidence type="ECO:0000259" key="2">
    <source>
        <dbReference type="Pfam" id="PF13628"/>
    </source>
</evidence>
<sequence>MRVQTFTPEPRNMQTTMEGRRLWGPARFAVVAANAVACLLLVAGANTAHADDVHSPGDFLGFAIQDGRAEIQSCQLALRTSSNTSVQSFAKRMIADHESLDARIERLAQRKGYNLPTGISITAKATQAALTPLTGHTFDKVFMDHNVSDHKDDIKRFSEQAQRGSDPDVRALAASAVPVLREHLKLAEQTRTKLGH</sequence>
<feature type="domain" description="DUF4142" evidence="2">
    <location>
        <begin position="58"/>
        <end position="189"/>
    </location>
</feature>